<gene>
    <name evidence="1" type="ORF">INT48_002540</name>
</gene>
<feature type="non-terminal residue" evidence="1">
    <location>
        <position position="1"/>
    </location>
</feature>
<dbReference type="EMBL" id="JAEPRE010000001">
    <property type="protein sequence ID" value="KAG2237978.1"/>
    <property type="molecule type" value="Genomic_DNA"/>
</dbReference>
<keyword evidence="2" id="KW-1185">Reference proteome</keyword>
<accession>A0A8H7T0V7</accession>
<comment type="caution">
    <text evidence="1">The sequence shown here is derived from an EMBL/GenBank/DDBJ whole genome shotgun (WGS) entry which is preliminary data.</text>
</comment>
<dbReference type="AlphaFoldDB" id="A0A8H7T0V7"/>
<reference evidence="1" key="1">
    <citation type="submission" date="2021-01" db="EMBL/GenBank/DDBJ databases">
        <title>Metabolic potential, ecology and presence of endohyphal bacteria is reflected in genomic diversity of Mucoromycotina.</title>
        <authorList>
            <person name="Muszewska A."/>
            <person name="Okrasinska A."/>
            <person name="Steczkiewicz K."/>
            <person name="Drgas O."/>
            <person name="Orlowska M."/>
            <person name="Perlinska-Lenart U."/>
            <person name="Aleksandrzak-Piekarczyk T."/>
            <person name="Szatraj K."/>
            <person name="Zielenkiewicz U."/>
            <person name="Pilsyk S."/>
            <person name="Malc E."/>
            <person name="Mieczkowski P."/>
            <person name="Kruszewska J.S."/>
            <person name="Biernat P."/>
            <person name="Pawlowska J."/>
        </authorList>
    </citation>
    <scope>NUCLEOTIDE SEQUENCE</scope>
    <source>
        <strain evidence="1">WA0000018081</strain>
    </source>
</reference>
<dbReference type="Proteomes" id="UP000613177">
    <property type="component" value="Unassembled WGS sequence"/>
</dbReference>
<evidence type="ECO:0000313" key="1">
    <source>
        <dbReference type="EMBL" id="KAG2237978.1"/>
    </source>
</evidence>
<evidence type="ECO:0000313" key="2">
    <source>
        <dbReference type="Proteomes" id="UP000613177"/>
    </source>
</evidence>
<proteinExistence type="predicted"/>
<protein>
    <submittedName>
        <fullName evidence="1">Uncharacterized protein</fullName>
    </submittedName>
</protein>
<organism evidence="1 2">
    <name type="scientific">Thamnidium elegans</name>
    <dbReference type="NCBI Taxonomy" id="101142"/>
    <lineage>
        <taxon>Eukaryota</taxon>
        <taxon>Fungi</taxon>
        <taxon>Fungi incertae sedis</taxon>
        <taxon>Mucoromycota</taxon>
        <taxon>Mucoromycotina</taxon>
        <taxon>Mucoromycetes</taxon>
        <taxon>Mucorales</taxon>
        <taxon>Mucorineae</taxon>
        <taxon>Mucoraceae</taxon>
        <taxon>Thamnidium</taxon>
    </lineage>
</organism>
<sequence>DTKTSIRNLLSTATIRETELWSSAFDPILAVLFSEPDRNTFLRWTNVVPEEVSWGSTLGYGEAKIAEPNPNIGGLVNDLLRLASMTTKAIGESKMRSILAFQIHDPDLLRFKLDPKYPPGSDLMAKMILRDSNVIDMIVTAVVGENARSLYTSKPTEWSNRTKSDIVYTASVTSSELPPVLIEVQRIINLDFVDHLLGYSLFAKKEYKAKPIVVVFGTYATHNEISSDFEETSFSFMKQIPCKYWAEKCYILDQNTIMEATKSVPLPPLVAIAHFFSSKKLSLLVSEYRDDPTLQTLYAIAKEQTVTKVAAEQSTSEVLLEVCNQTNLQFKKILNTLEPMPDTLLKKRLRAYADDGALYTQTCKYKYTKRNKGFVDSMPPPPELSDLAKSMMNESSSSIDILREEISVPKTDVEYIKQFKQNKSRMDWKTCYEAGKSEGFFSSYSSSSSLKTAFYKTLSKKN</sequence>
<name>A0A8H7T0V7_9FUNG</name>